<evidence type="ECO:0000313" key="6">
    <source>
        <dbReference type="Proteomes" id="UP001303373"/>
    </source>
</evidence>
<protein>
    <submittedName>
        <fullName evidence="5">Nitronate monooxygenase, aldolase-type TIM barrel</fullName>
    </submittedName>
</protein>
<dbReference type="CDD" id="cd04730">
    <property type="entry name" value="NPD_like"/>
    <property type="match status" value="1"/>
</dbReference>
<keyword evidence="2" id="KW-0288">FMN</keyword>
<dbReference type="Proteomes" id="UP001303373">
    <property type="component" value="Chromosome 2"/>
</dbReference>
<dbReference type="EMBL" id="CP138581">
    <property type="protein sequence ID" value="WPG98763.1"/>
    <property type="molecule type" value="Genomic_DNA"/>
</dbReference>
<name>A0AAQ3LZP7_9PEZI</name>
<dbReference type="SUPFAM" id="SSF47203">
    <property type="entry name" value="Acyl-CoA dehydrogenase C-terminal domain-like"/>
    <property type="match status" value="1"/>
</dbReference>
<evidence type="ECO:0000256" key="1">
    <source>
        <dbReference type="ARBA" id="ARBA00022630"/>
    </source>
</evidence>
<dbReference type="PANTHER" id="PTHR32332:SF28">
    <property type="entry name" value="DIOXYGENASE FAMILY OXIDOREDUCTASE, PUTATIVE (AFU_ORTHOLOGUE AFUA_5G09600)-RELATED"/>
    <property type="match status" value="1"/>
</dbReference>
<keyword evidence="6" id="KW-1185">Reference proteome</keyword>
<dbReference type="InterPro" id="IPR006091">
    <property type="entry name" value="Acyl-CoA_Oxase/DH_mid-dom"/>
</dbReference>
<evidence type="ECO:0000259" key="4">
    <source>
        <dbReference type="Pfam" id="PF02770"/>
    </source>
</evidence>
<dbReference type="Pfam" id="PF03060">
    <property type="entry name" value="NMO"/>
    <property type="match status" value="1"/>
</dbReference>
<dbReference type="InterPro" id="IPR013785">
    <property type="entry name" value="Aldolase_TIM"/>
</dbReference>
<dbReference type="Pfam" id="PF02770">
    <property type="entry name" value="Acyl-CoA_dh_M"/>
    <property type="match status" value="1"/>
</dbReference>
<dbReference type="GO" id="GO:0016627">
    <property type="term" value="F:oxidoreductase activity, acting on the CH-CH group of donors"/>
    <property type="evidence" value="ECO:0007669"/>
    <property type="project" value="InterPro"/>
</dbReference>
<evidence type="ECO:0000313" key="5">
    <source>
        <dbReference type="EMBL" id="WPG98763.1"/>
    </source>
</evidence>
<dbReference type="InterPro" id="IPR004136">
    <property type="entry name" value="NMO"/>
</dbReference>
<gene>
    <name evidence="5" type="ORF">R9X50_00155700</name>
</gene>
<accession>A0AAQ3LZP7</accession>
<dbReference type="Gene3D" id="1.20.140.10">
    <property type="entry name" value="Butyryl-CoA Dehydrogenase, subunit A, domain 3"/>
    <property type="match status" value="1"/>
</dbReference>
<proteinExistence type="predicted"/>
<keyword evidence="1" id="KW-0285">Flavoprotein</keyword>
<dbReference type="InterPro" id="IPR046373">
    <property type="entry name" value="Acyl-CoA_Oxase/DH_mid-dom_sf"/>
</dbReference>
<dbReference type="SUPFAM" id="SSF51412">
    <property type="entry name" value="Inosine monophosphate dehydrogenase (IMPDH)"/>
    <property type="match status" value="1"/>
</dbReference>
<dbReference type="AlphaFoldDB" id="A0AAQ3LZP7"/>
<reference evidence="5 6" key="1">
    <citation type="submission" date="2023-11" db="EMBL/GenBank/DDBJ databases">
        <title>An acidophilic fungus is an integral part of prey digestion in a carnivorous sundew plant.</title>
        <authorList>
            <person name="Tsai I.J."/>
        </authorList>
    </citation>
    <scope>NUCLEOTIDE SEQUENCE [LARGE SCALE GENOMIC DNA]</scope>
    <source>
        <strain evidence="5">169a</strain>
    </source>
</reference>
<keyword evidence="3" id="KW-0560">Oxidoreductase</keyword>
<evidence type="ECO:0000256" key="2">
    <source>
        <dbReference type="ARBA" id="ARBA00022643"/>
    </source>
</evidence>
<evidence type="ECO:0000256" key="3">
    <source>
        <dbReference type="ARBA" id="ARBA00023002"/>
    </source>
</evidence>
<dbReference type="PANTHER" id="PTHR32332">
    <property type="entry name" value="2-NITROPROPANE DIOXYGENASE"/>
    <property type="match status" value="1"/>
</dbReference>
<dbReference type="InterPro" id="IPR009100">
    <property type="entry name" value="AcylCoA_DH/oxidase_NM_dom_sf"/>
</dbReference>
<dbReference type="SUPFAM" id="SSF56645">
    <property type="entry name" value="Acyl-CoA dehydrogenase NM domain-like"/>
    <property type="match status" value="1"/>
</dbReference>
<dbReference type="InterPro" id="IPR036250">
    <property type="entry name" value="AcylCo_DH-like_C"/>
</dbReference>
<keyword evidence="5" id="KW-0503">Monooxygenase</keyword>
<feature type="domain" description="Acyl-CoA oxidase/dehydrogenase middle" evidence="4">
    <location>
        <begin position="47"/>
        <end position="146"/>
    </location>
</feature>
<organism evidence="5 6">
    <name type="scientific">Acrodontium crateriforme</name>
    <dbReference type="NCBI Taxonomy" id="150365"/>
    <lineage>
        <taxon>Eukaryota</taxon>
        <taxon>Fungi</taxon>
        <taxon>Dikarya</taxon>
        <taxon>Ascomycota</taxon>
        <taxon>Pezizomycotina</taxon>
        <taxon>Dothideomycetes</taxon>
        <taxon>Dothideomycetidae</taxon>
        <taxon>Mycosphaerellales</taxon>
        <taxon>Teratosphaeriaceae</taxon>
        <taxon>Acrodontium</taxon>
    </lineage>
</organism>
<dbReference type="Gene3D" id="2.40.110.10">
    <property type="entry name" value="Butyryl-CoA Dehydrogenase, subunit A, domain 2"/>
    <property type="match status" value="1"/>
</dbReference>
<dbReference type="GO" id="GO:0018580">
    <property type="term" value="F:nitronate monooxygenase activity"/>
    <property type="evidence" value="ECO:0007669"/>
    <property type="project" value="InterPro"/>
</dbReference>
<dbReference type="Gene3D" id="3.20.20.70">
    <property type="entry name" value="Aldolase class I"/>
    <property type="match status" value="1"/>
</dbReference>
<sequence>MASGLNGPASSLTTGLAFGLPPLLKFANNSMQERFVPDILTGRKRICIAITEHDAGSDVANIQTTALKSKDGKNYIVNGAKKWITNGMISIWSDYASMAVRTGGSGTGGLSLLLVPLKNHEGVIMRRMEVQGQHTSSTAFIELHDVKTNFNHTSPTIAILVTAQTRTILANAFAYVIKQGAFGGPLINNAAVRHRLAKCGAELENQRALVESFVYQMVKMSQEDADRKLGGLTALAKAKAAMLLNECAQCAQLLYGGNGYNKSGQGESAKGLSRDCWRKNSDMGFDTALTRALGIRVPIVQGGMMWVGYAELASAVSNAGGLGILTALTQPTPEDLRKEIRRCQKMTSKPFAVNLTALPTIKPPPYKKYAQVIIDEGIKIVETAGLVKDYVPMFKAAGCQILHKCTTIRHALSAVKMGVDFLSIDGFECAGHVGETDIPNFILLSRARQELKDIPFIASGGMADGRGLAGAMALGACGINMGTRFMCTEEAPIHRNIKEAIVKASENDTQLVLRRWTNTNRYFKNKVSEAALKIEKESTKGDFSEVAPYVSGARGRQVFLNGDPDYGVWTAGMCIGLIHDIPTCGVLVQRIEDEAVEAMQENLAKFKKQSKL</sequence>